<protein>
    <submittedName>
        <fullName evidence="3">AAEL001577-PA</fullName>
    </submittedName>
</protein>
<dbReference type="Proteomes" id="UP000682892">
    <property type="component" value="Chromosome 3"/>
</dbReference>
<dbReference type="VEuPathDB" id="VectorBase:AAEL001577"/>
<dbReference type="EMBL" id="CH477221">
    <property type="protein sequence ID" value="EAT47310.1"/>
    <property type="molecule type" value="Genomic_DNA"/>
</dbReference>
<dbReference type="Pfam" id="PF05444">
    <property type="entry name" value="DUF753"/>
    <property type="match status" value="2"/>
</dbReference>
<gene>
    <name evidence="3" type="ORF">AaeL_AAEL001577</name>
</gene>
<reference evidence="3" key="2">
    <citation type="journal article" date="2007" name="Science">
        <title>Genome sequence of Aedes aegypti, a major arbovirus vector.</title>
        <authorList>
            <person name="Nene V."/>
            <person name="Wortman J.R."/>
            <person name="Lawson D."/>
            <person name="Haas B."/>
            <person name="Kodira C."/>
            <person name="Tu Z.J."/>
            <person name="Loftus B."/>
            <person name="Xi Z."/>
            <person name="Megy K."/>
            <person name="Grabherr M."/>
            <person name="Ren Q."/>
            <person name="Zdobnov E.M."/>
            <person name="Lobo N.F."/>
            <person name="Campbell K.S."/>
            <person name="Brown S.E."/>
            <person name="Bonaldo M.F."/>
            <person name="Zhu J."/>
            <person name="Sinkins S.P."/>
            <person name="Hogenkamp D.G."/>
            <person name="Amedeo P."/>
            <person name="Arensburger P."/>
            <person name="Atkinson P.W."/>
            <person name="Bidwell S."/>
            <person name="Biedler J."/>
            <person name="Birney E."/>
            <person name="Bruggner R.V."/>
            <person name="Costas J."/>
            <person name="Coy M.R."/>
            <person name="Crabtree J."/>
            <person name="Crawford M."/>
            <person name="Debruyn B."/>
            <person name="Decaprio D."/>
            <person name="Eiglmeier K."/>
            <person name="Eisenstadt E."/>
            <person name="El-Dorry H."/>
            <person name="Gelbart W.M."/>
            <person name="Gomes S.L."/>
            <person name="Hammond M."/>
            <person name="Hannick L.I."/>
            <person name="Hogan J.R."/>
            <person name="Holmes M.H."/>
            <person name="Jaffe D."/>
            <person name="Johnston J.S."/>
            <person name="Kennedy R.C."/>
            <person name="Koo H."/>
            <person name="Kravitz S."/>
            <person name="Kriventseva E.V."/>
            <person name="Kulp D."/>
            <person name="Labutti K."/>
            <person name="Lee E."/>
            <person name="Li S."/>
            <person name="Lovin D.D."/>
            <person name="Mao C."/>
            <person name="Mauceli E."/>
            <person name="Menck C.F."/>
            <person name="Miller J.R."/>
            <person name="Montgomery P."/>
            <person name="Mori A."/>
            <person name="Nascimento A.L."/>
            <person name="Naveira H.F."/>
            <person name="Nusbaum C."/>
            <person name="O'leary S."/>
            <person name="Orvis J."/>
            <person name="Pertea M."/>
            <person name="Quesneville H."/>
            <person name="Reidenbach K.R."/>
            <person name="Rogers Y.H."/>
            <person name="Roth C.W."/>
            <person name="Schneider J.R."/>
            <person name="Schatz M."/>
            <person name="Shumway M."/>
            <person name="Stanke M."/>
            <person name="Stinson E.O."/>
            <person name="Tubio J.M."/>
            <person name="Vanzee J.P."/>
            <person name="Verjovski-Almeida S."/>
            <person name="Werner D."/>
            <person name="White O."/>
            <person name="Wyder S."/>
            <person name="Zeng Q."/>
            <person name="Zhao Q."/>
            <person name="Zhao Y."/>
            <person name="Hill C.A."/>
            <person name="Raikhel A.S."/>
            <person name="Soares M.B."/>
            <person name="Knudson D.L."/>
            <person name="Lee N.H."/>
            <person name="Galagan J."/>
            <person name="Salzberg S.L."/>
            <person name="Paulsen I.T."/>
            <person name="Dimopoulos G."/>
            <person name="Collins F.H."/>
            <person name="Birren B."/>
            <person name="Fraser-Liggett C.M."/>
            <person name="Severson D.W."/>
        </authorList>
    </citation>
    <scope>NUCLEOTIDE SEQUENCE [LARGE SCALE GENOMIC DNA]</scope>
    <source>
        <strain evidence="3">Liverpool</strain>
    </source>
</reference>
<feature type="chain" id="PRO_5004186486" evidence="1">
    <location>
        <begin position="23"/>
        <end position="265"/>
    </location>
</feature>
<dbReference type="eggNOG" id="ENOG502T83P">
    <property type="taxonomic scope" value="Eukaryota"/>
</dbReference>
<dbReference type="PANTHER" id="PTHR21721">
    <property type="entry name" value="GH09876P-RELATED"/>
    <property type="match status" value="1"/>
</dbReference>
<sequence length="265" mass="28518">MALKSVLLVVAVGAVWPKAVESLSCYSCSGETCVNGVDFGAMLDCNGVQDACYTKFNGYVPTERGCTSALNNPCTAGSCESCNSDYCNVLGATQHKCVVCSSVLDENCISNPGELPGQQCGAPSTDVAETQCYSRVIGSVTERGCIQSQSDLDTCDGIQCSTCAGEACNNAEYPEKRQKCVKCSSMECKTSATTSYCDLPDDSCVTAKKTDGTYLKTCEHSMTDSDRQFCQSNPSACSFCGQNECNRNEINLRRPSWVPIRWWRS</sequence>
<dbReference type="AlphaFoldDB" id="Q17KU3"/>
<evidence type="ECO:0000259" key="2">
    <source>
        <dbReference type="Pfam" id="PF05444"/>
    </source>
</evidence>
<feature type="domain" description="DUF753" evidence="2">
    <location>
        <begin position="23"/>
        <end position="88"/>
    </location>
</feature>
<keyword evidence="1" id="KW-0732">Signal</keyword>
<evidence type="ECO:0000256" key="1">
    <source>
        <dbReference type="SAM" id="SignalP"/>
    </source>
</evidence>
<reference evidence="3" key="1">
    <citation type="submission" date="2005-10" db="EMBL/GenBank/DDBJ databases">
        <authorList>
            <person name="Loftus B.J."/>
            <person name="Nene V.M."/>
            <person name="Hannick L.I."/>
            <person name="Bidwell S."/>
            <person name="Haas B."/>
            <person name="Amedeo P."/>
            <person name="Orvis J."/>
            <person name="Wortman J.R."/>
            <person name="White O.R."/>
            <person name="Salzberg S."/>
            <person name="Shumway M."/>
            <person name="Koo H."/>
            <person name="Zhao Y."/>
            <person name="Holmes M."/>
            <person name="Miller J."/>
            <person name="Schatz M."/>
            <person name="Pop M."/>
            <person name="Pai G."/>
            <person name="Utterback T."/>
            <person name="Rogers Y.-H."/>
            <person name="Kravitz S."/>
            <person name="Fraser C.M."/>
        </authorList>
    </citation>
    <scope>NUCLEOTIDE SEQUENCE</scope>
    <source>
        <strain evidence="3">Liverpool</strain>
    </source>
</reference>
<dbReference type="HOGENOM" id="CLU_016465_0_0_1"/>
<dbReference type="OMA" id="NTAISCH"/>
<evidence type="ECO:0000313" key="4">
    <source>
        <dbReference type="Proteomes" id="UP000682892"/>
    </source>
</evidence>
<evidence type="ECO:0000313" key="3">
    <source>
        <dbReference type="EMBL" id="EAT47310.1"/>
    </source>
</evidence>
<dbReference type="InterPro" id="IPR008472">
    <property type="entry name" value="DUF753"/>
</dbReference>
<dbReference type="PANTHER" id="PTHR21721:SF27">
    <property type="entry name" value="GH09876P"/>
    <property type="match status" value="1"/>
</dbReference>
<organism evidence="3 4">
    <name type="scientific">Aedes aegypti</name>
    <name type="common">Yellowfever mosquito</name>
    <name type="synonym">Culex aegypti</name>
    <dbReference type="NCBI Taxonomy" id="7159"/>
    <lineage>
        <taxon>Eukaryota</taxon>
        <taxon>Metazoa</taxon>
        <taxon>Ecdysozoa</taxon>
        <taxon>Arthropoda</taxon>
        <taxon>Hexapoda</taxon>
        <taxon>Insecta</taxon>
        <taxon>Pterygota</taxon>
        <taxon>Neoptera</taxon>
        <taxon>Endopterygota</taxon>
        <taxon>Diptera</taxon>
        <taxon>Nematocera</taxon>
        <taxon>Culicoidea</taxon>
        <taxon>Culicidae</taxon>
        <taxon>Culicinae</taxon>
        <taxon>Aedini</taxon>
        <taxon>Aedes</taxon>
        <taxon>Stegomyia</taxon>
    </lineage>
</organism>
<proteinExistence type="predicted"/>
<dbReference type="PhylomeDB" id="Q17KU3"/>
<dbReference type="PaxDb" id="7159-AAEL001577-PA"/>
<feature type="signal peptide" evidence="1">
    <location>
        <begin position="1"/>
        <end position="22"/>
    </location>
</feature>
<accession>Q17KU3</accession>
<reference evidence="3" key="3">
    <citation type="submission" date="2012-09" db="EMBL/GenBank/DDBJ databases">
        <authorList>
            <consortium name="VectorBase"/>
        </authorList>
    </citation>
    <scope>NUCLEOTIDE SEQUENCE</scope>
    <source>
        <strain evidence="3">Liverpool</strain>
    </source>
</reference>
<name>Q17KU3_AEDAE</name>
<feature type="domain" description="DUF753" evidence="2">
    <location>
        <begin position="96"/>
        <end position="169"/>
    </location>
</feature>